<evidence type="ECO:0000256" key="2">
    <source>
        <dbReference type="ARBA" id="ARBA00022707"/>
    </source>
</evidence>
<keyword evidence="7" id="KW-0807">Transducer</keyword>
<feature type="binding site" evidence="9">
    <location>
        <position position="58"/>
    </location>
    <ligand>
        <name>GTP</name>
        <dbReference type="ChEBI" id="CHEBI:37565"/>
    </ligand>
</feature>
<evidence type="ECO:0000256" key="4">
    <source>
        <dbReference type="ARBA" id="ARBA00022741"/>
    </source>
</evidence>
<keyword evidence="3" id="KW-0479">Metal-binding</keyword>
<dbReference type="GO" id="GO:0003924">
    <property type="term" value="F:GTPase activity"/>
    <property type="evidence" value="ECO:0007669"/>
    <property type="project" value="InterPro"/>
</dbReference>
<protein>
    <submittedName>
        <fullName evidence="10">Uncharacterized protein</fullName>
    </submittedName>
</protein>
<keyword evidence="5 9" id="KW-0342">GTP-binding</keyword>
<name>A0A8R1IGG3_CAEJA</name>
<sequence length="86" mass="9948">MVCPFVINLFKKSSIEPFCNMFFPGPQERDSALDYIRKRFVALNKNKKRSIYEHVTCATDTQQIQVVIDSVIDVVIQHTMQKVGIQ</sequence>
<dbReference type="EnsemblMetazoa" id="CJA30800b.1">
    <property type="protein sequence ID" value="CJA30800b.1"/>
    <property type="gene ID" value="WBGene00206647"/>
</dbReference>
<dbReference type="GO" id="GO:0007188">
    <property type="term" value="P:adenylate cyclase-modulating G protein-coupled receptor signaling pathway"/>
    <property type="evidence" value="ECO:0007669"/>
    <property type="project" value="TreeGrafter"/>
</dbReference>
<dbReference type="GO" id="GO:0046872">
    <property type="term" value="F:metal ion binding"/>
    <property type="evidence" value="ECO:0007669"/>
    <property type="project" value="UniProtKB-KW"/>
</dbReference>
<accession>A0A8R1IGG3</accession>
<evidence type="ECO:0000256" key="5">
    <source>
        <dbReference type="ARBA" id="ARBA00023134"/>
    </source>
</evidence>
<reference evidence="11" key="1">
    <citation type="submission" date="2010-08" db="EMBL/GenBank/DDBJ databases">
        <authorList>
            <consortium name="Caenorhabditis japonica Sequencing Consortium"/>
            <person name="Wilson R.K."/>
        </authorList>
    </citation>
    <scope>NUCLEOTIDE SEQUENCE [LARGE SCALE GENOMIC DNA]</scope>
    <source>
        <strain evidence="11">DF5081</strain>
    </source>
</reference>
<dbReference type="FunFam" id="3.40.50.300:FF:000692">
    <property type="entry name" value="Guanine nucleotide-binding protein subunit alpha"/>
    <property type="match status" value="1"/>
</dbReference>
<organism evidence="10 11">
    <name type="scientific">Caenorhabditis japonica</name>
    <dbReference type="NCBI Taxonomy" id="281687"/>
    <lineage>
        <taxon>Eukaryota</taxon>
        <taxon>Metazoa</taxon>
        <taxon>Ecdysozoa</taxon>
        <taxon>Nematoda</taxon>
        <taxon>Chromadorea</taxon>
        <taxon>Rhabditida</taxon>
        <taxon>Rhabditina</taxon>
        <taxon>Rhabditomorpha</taxon>
        <taxon>Rhabditoidea</taxon>
        <taxon>Rhabditidae</taxon>
        <taxon>Peloderinae</taxon>
        <taxon>Caenorhabditis</taxon>
    </lineage>
</organism>
<dbReference type="InterPro" id="IPR001019">
    <property type="entry name" value="Gprotein_alpha_su"/>
</dbReference>
<keyword evidence="2" id="KW-0519">Myristate</keyword>
<evidence type="ECO:0000313" key="10">
    <source>
        <dbReference type="EnsemblMetazoa" id="CJA30800b.1"/>
    </source>
</evidence>
<evidence type="ECO:0000256" key="1">
    <source>
        <dbReference type="ARBA" id="ARBA00011356"/>
    </source>
</evidence>
<evidence type="ECO:0000256" key="7">
    <source>
        <dbReference type="ARBA" id="ARBA00023224"/>
    </source>
</evidence>
<evidence type="ECO:0000313" key="11">
    <source>
        <dbReference type="Proteomes" id="UP000005237"/>
    </source>
</evidence>
<evidence type="ECO:0000256" key="8">
    <source>
        <dbReference type="ARBA" id="ARBA00023288"/>
    </source>
</evidence>
<dbReference type="GO" id="GO:0005834">
    <property type="term" value="C:heterotrimeric G-protein complex"/>
    <property type="evidence" value="ECO:0007669"/>
    <property type="project" value="TreeGrafter"/>
</dbReference>
<keyword evidence="11" id="KW-1185">Reference proteome</keyword>
<reference evidence="10" key="2">
    <citation type="submission" date="2022-06" db="UniProtKB">
        <authorList>
            <consortium name="EnsemblMetazoa"/>
        </authorList>
    </citation>
    <scope>IDENTIFICATION</scope>
    <source>
        <strain evidence="10">DF5081</strain>
    </source>
</reference>
<evidence type="ECO:0000256" key="9">
    <source>
        <dbReference type="PIRSR" id="PIRSR601019-1"/>
    </source>
</evidence>
<evidence type="ECO:0000256" key="3">
    <source>
        <dbReference type="ARBA" id="ARBA00022723"/>
    </source>
</evidence>
<keyword evidence="4 9" id="KW-0547">Nucleotide-binding</keyword>
<evidence type="ECO:0000256" key="6">
    <source>
        <dbReference type="ARBA" id="ARBA00023139"/>
    </source>
</evidence>
<comment type="subunit">
    <text evidence="1">G proteins are composed of 3 units; alpha, beta and gamma. The alpha chain contains the guanine nucleotide binding site.</text>
</comment>
<dbReference type="SUPFAM" id="SSF52540">
    <property type="entry name" value="P-loop containing nucleoside triphosphate hydrolases"/>
    <property type="match status" value="1"/>
</dbReference>
<keyword evidence="6" id="KW-0564">Palmitate</keyword>
<dbReference type="InterPro" id="IPR027417">
    <property type="entry name" value="P-loop_NTPase"/>
</dbReference>
<dbReference type="Proteomes" id="UP000005237">
    <property type="component" value="Unassembled WGS sequence"/>
</dbReference>
<dbReference type="GO" id="GO:0005525">
    <property type="term" value="F:GTP binding"/>
    <property type="evidence" value="ECO:0007669"/>
    <property type="project" value="UniProtKB-KW"/>
</dbReference>
<dbReference type="GO" id="GO:0031683">
    <property type="term" value="F:G-protein beta/gamma-subunit complex binding"/>
    <property type="evidence" value="ECO:0007669"/>
    <property type="project" value="InterPro"/>
</dbReference>
<dbReference type="GO" id="GO:0005737">
    <property type="term" value="C:cytoplasm"/>
    <property type="evidence" value="ECO:0007669"/>
    <property type="project" value="TreeGrafter"/>
</dbReference>
<dbReference type="GO" id="GO:0001664">
    <property type="term" value="F:G protein-coupled receptor binding"/>
    <property type="evidence" value="ECO:0007669"/>
    <property type="project" value="TreeGrafter"/>
</dbReference>
<proteinExistence type="predicted"/>
<dbReference type="PANTHER" id="PTHR10218:SF196">
    <property type="entry name" value="GUANINE NUCLEOTIDE-BINDING PROTEIN ALPHA-8 SUBUNIT"/>
    <property type="match status" value="1"/>
</dbReference>
<keyword evidence="8" id="KW-0449">Lipoprotein</keyword>
<dbReference type="Gene3D" id="3.40.50.300">
    <property type="entry name" value="P-loop containing nucleotide triphosphate hydrolases"/>
    <property type="match status" value="1"/>
</dbReference>
<dbReference type="AlphaFoldDB" id="A0A8R1IGG3"/>
<dbReference type="PANTHER" id="PTHR10218">
    <property type="entry name" value="GTP-BINDING PROTEIN ALPHA SUBUNIT"/>
    <property type="match status" value="1"/>
</dbReference>